<proteinExistence type="predicted"/>
<evidence type="ECO:0000313" key="1">
    <source>
        <dbReference type="EMBL" id="KAG8637562.1"/>
    </source>
</evidence>
<gene>
    <name evidence="1" type="ORF">MANES_15G135800v8</name>
</gene>
<protein>
    <submittedName>
        <fullName evidence="1">Uncharacterized protein</fullName>
    </submittedName>
</protein>
<sequence length="392" mass="44949">MKEIICFNSIFSSSWIFILNKVNNMKREIEQSIMIMYVETRIVIFNGDFLYFLSCWQRLATDVVKDIVDDEISKKLDVKSLISTSNNTIVLADLGCAVGPNTFTSMERIIDVIKRKYQSQCPTSAMPEFQVLFNDQPSNDFNTLFISLPPEREYFAAGVPGSFYKRLFPESSLHVAQCHYSLYWLSKVPEELEDKNSPAWNKGRIHYTSAPDVVLKAYAKQWADDFNDFLNARAKEMVPGGLLIVVMPSIPDGIPYSELANGILFNLMASILLDMAKRGLIREEEVDGFNLSIYAAPPGEFAAAVEKNGYFSIEAIGLTNPAPWLTDDVHVDMREFLRHIRAAWEGMFIKQFPSDVVDEFFEQLMLRLPEVFEQMERAYKDKIQSHYVLQRK</sequence>
<accession>A0ACB7GB98</accession>
<organism evidence="1 2">
    <name type="scientific">Manihot esculenta</name>
    <name type="common">Cassava</name>
    <name type="synonym">Jatropha manihot</name>
    <dbReference type="NCBI Taxonomy" id="3983"/>
    <lineage>
        <taxon>Eukaryota</taxon>
        <taxon>Viridiplantae</taxon>
        <taxon>Streptophyta</taxon>
        <taxon>Embryophyta</taxon>
        <taxon>Tracheophyta</taxon>
        <taxon>Spermatophyta</taxon>
        <taxon>Magnoliopsida</taxon>
        <taxon>eudicotyledons</taxon>
        <taxon>Gunneridae</taxon>
        <taxon>Pentapetalae</taxon>
        <taxon>rosids</taxon>
        <taxon>fabids</taxon>
        <taxon>Malpighiales</taxon>
        <taxon>Euphorbiaceae</taxon>
        <taxon>Crotonoideae</taxon>
        <taxon>Manihoteae</taxon>
        <taxon>Manihot</taxon>
    </lineage>
</organism>
<comment type="caution">
    <text evidence="1">The sequence shown here is derived from an EMBL/GenBank/DDBJ whole genome shotgun (WGS) entry which is preliminary data.</text>
</comment>
<dbReference type="Proteomes" id="UP000091857">
    <property type="component" value="Chromosome 15"/>
</dbReference>
<keyword evidence="2" id="KW-1185">Reference proteome</keyword>
<name>A0ACB7GB98_MANES</name>
<reference evidence="2" key="1">
    <citation type="journal article" date="2016" name="Nat. Biotechnol.">
        <title>Sequencing wild and cultivated cassava and related species reveals extensive interspecific hybridization and genetic diversity.</title>
        <authorList>
            <person name="Bredeson J.V."/>
            <person name="Lyons J.B."/>
            <person name="Prochnik S.E."/>
            <person name="Wu G.A."/>
            <person name="Ha C.M."/>
            <person name="Edsinger-Gonzales E."/>
            <person name="Grimwood J."/>
            <person name="Schmutz J."/>
            <person name="Rabbi I.Y."/>
            <person name="Egesi C."/>
            <person name="Nauluvula P."/>
            <person name="Lebot V."/>
            <person name="Ndunguru J."/>
            <person name="Mkamilo G."/>
            <person name="Bart R.S."/>
            <person name="Setter T.L."/>
            <person name="Gleadow R.M."/>
            <person name="Kulakow P."/>
            <person name="Ferguson M.E."/>
            <person name="Rounsley S."/>
            <person name="Rokhsar D.S."/>
        </authorList>
    </citation>
    <scope>NUCLEOTIDE SEQUENCE [LARGE SCALE GENOMIC DNA]</scope>
    <source>
        <strain evidence="2">cv. AM560-2</strain>
    </source>
</reference>
<dbReference type="EMBL" id="CM004401">
    <property type="protein sequence ID" value="KAG8637562.1"/>
    <property type="molecule type" value="Genomic_DNA"/>
</dbReference>
<evidence type="ECO:0000313" key="2">
    <source>
        <dbReference type="Proteomes" id="UP000091857"/>
    </source>
</evidence>